<dbReference type="RefSeq" id="WP_249289272.1">
    <property type="nucleotide sequence ID" value="NZ_JACRSQ010000002.1"/>
</dbReference>
<dbReference type="Gene3D" id="3.60.21.10">
    <property type="match status" value="1"/>
</dbReference>
<accession>A0A926DSD1</accession>
<comment type="caution">
    <text evidence="3">The sequence shown here is derived from an EMBL/GenBank/DDBJ whole genome shotgun (WGS) entry which is preliminary data.</text>
</comment>
<dbReference type="PIRSF" id="PIRSF000883">
    <property type="entry name" value="Pesterase_MJ0912"/>
    <property type="match status" value="1"/>
</dbReference>
<dbReference type="AlphaFoldDB" id="A0A926DSD1"/>
<dbReference type="InterPro" id="IPR050126">
    <property type="entry name" value="Ap4A_hydrolase"/>
</dbReference>
<dbReference type="EMBL" id="JACRSQ010000002">
    <property type="protein sequence ID" value="MBC8542400.1"/>
    <property type="molecule type" value="Genomic_DNA"/>
</dbReference>
<comment type="similarity">
    <text evidence="1">Belongs to the metallophosphoesterase superfamily. YfcE family.</text>
</comment>
<evidence type="ECO:0000313" key="3">
    <source>
        <dbReference type="EMBL" id="MBC8542400.1"/>
    </source>
</evidence>
<dbReference type="GO" id="GO:0005737">
    <property type="term" value="C:cytoplasm"/>
    <property type="evidence" value="ECO:0007669"/>
    <property type="project" value="TreeGrafter"/>
</dbReference>
<dbReference type="Pfam" id="PF12850">
    <property type="entry name" value="Metallophos_2"/>
    <property type="match status" value="1"/>
</dbReference>
<organism evidence="3 4">
    <name type="scientific">Bianquea renquensis</name>
    <dbReference type="NCBI Taxonomy" id="2763661"/>
    <lineage>
        <taxon>Bacteria</taxon>
        <taxon>Bacillati</taxon>
        <taxon>Bacillota</taxon>
        <taxon>Clostridia</taxon>
        <taxon>Eubacteriales</taxon>
        <taxon>Bianqueaceae</taxon>
        <taxon>Bianquea</taxon>
    </lineage>
</organism>
<evidence type="ECO:0000259" key="2">
    <source>
        <dbReference type="Pfam" id="PF12850"/>
    </source>
</evidence>
<proteinExistence type="inferred from homology"/>
<name>A0A926DSD1_9FIRM</name>
<reference evidence="3" key="1">
    <citation type="submission" date="2020-08" db="EMBL/GenBank/DDBJ databases">
        <title>Genome public.</title>
        <authorList>
            <person name="Liu C."/>
            <person name="Sun Q."/>
        </authorList>
    </citation>
    <scope>NUCLEOTIDE SEQUENCE</scope>
    <source>
        <strain evidence="3">NSJ-32</strain>
    </source>
</reference>
<feature type="domain" description="Calcineurin-like phosphoesterase" evidence="2">
    <location>
        <begin position="1"/>
        <end position="207"/>
    </location>
</feature>
<dbReference type="Proteomes" id="UP000657006">
    <property type="component" value="Unassembled WGS sequence"/>
</dbReference>
<evidence type="ECO:0000313" key="4">
    <source>
        <dbReference type="Proteomes" id="UP000657006"/>
    </source>
</evidence>
<dbReference type="InterPro" id="IPR029052">
    <property type="entry name" value="Metallo-depent_PP-like"/>
</dbReference>
<dbReference type="GO" id="GO:0016791">
    <property type="term" value="F:phosphatase activity"/>
    <property type="evidence" value="ECO:0007669"/>
    <property type="project" value="TreeGrafter"/>
</dbReference>
<evidence type="ECO:0000256" key="1">
    <source>
        <dbReference type="ARBA" id="ARBA00008950"/>
    </source>
</evidence>
<dbReference type="PANTHER" id="PTHR42850">
    <property type="entry name" value="METALLOPHOSPHOESTERASE"/>
    <property type="match status" value="1"/>
</dbReference>
<sequence>MKVLIMSDIHGNRAALQAVLDNTKKETNIQACILLGDMIDYGMHSNEVINMVKGLPYPILCNIWGNHENAISTNRYARFSSDRGRECAKYTRSVLTEDSWNYILKTMTCRGSAEFTCGSKRCLAVHGSLEDQYWNSIKPDQELSGYQNYDYVFSGHSHLPHLFEKYYQTEDRRRRNKRKVIFINPGSVGQPRNLNPMAQYAILDMETERVAFEKVKYNIEEEQRAYHRQVDDFYRERLEVGV</sequence>
<keyword evidence="4" id="KW-1185">Reference proteome</keyword>
<dbReference type="PANTHER" id="PTHR42850:SF2">
    <property type="entry name" value="BLL5683 PROTEIN"/>
    <property type="match status" value="1"/>
</dbReference>
<protein>
    <submittedName>
        <fullName evidence="3">Metallophosphoesterase family protein</fullName>
    </submittedName>
</protein>
<dbReference type="InterPro" id="IPR024654">
    <property type="entry name" value="Calcineurin-like_PHP_lpxH"/>
</dbReference>
<dbReference type="InterPro" id="IPR011152">
    <property type="entry name" value="Pesterase_MJ0912"/>
</dbReference>
<dbReference type="SUPFAM" id="SSF56300">
    <property type="entry name" value="Metallo-dependent phosphatases"/>
    <property type="match status" value="1"/>
</dbReference>
<gene>
    <name evidence="3" type="ORF">H8730_02415</name>
</gene>